<accession>A0A410RL81</accession>
<keyword evidence="1" id="KW-0812">Transmembrane</keyword>
<evidence type="ECO:0000256" key="1">
    <source>
        <dbReference type="SAM" id="Phobius"/>
    </source>
</evidence>
<feature type="transmembrane region" description="Helical" evidence="1">
    <location>
        <begin position="182"/>
        <end position="208"/>
    </location>
</feature>
<dbReference type="RefSeq" id="WP_128794947.1">
    <property type="nucleotide sequence ID" value="NZ_CP034669.1"/>
</dbReference>
<evidence type="ECO:0000313" key="2">
    <source>
        <dbReference type="EMBL" id="QAT82649.1"/>
    </source>
</evidence>
<keyword evidence="1" id="KW-1133">Transmembrane helix</keyword>
<proteinExistence type="predicted"/>
<reference evidence="2 3" key="1">
    <citation type="submission" date="2018-12" db="EMBL/GenBank/DDBJ databases">
        <title>Complete Genome Sequence of the Corallopyronin A producing Myxobacterium Corallococcus coralloides B035.</title>
        <authorList>
            <person name="Bouhired S.M."/>
            <person name="Rupp O."/>
            <person name="Blom J."/>
            <person name="Schaeberle T.F."/>
            <person name="Kehraus S."/>
            <person name="Schiefer A."/>
            <person name="Pfarr K."/>
            <person name="Goesmann A."/>
            <person name="Hoerauf A."/>
            <person name="Koenig G.M."/>
        </authorList>
    </citation>
    <scope>NUCLEOTIDE SEQUENCE [LARGE SCALE GENOMIC DNA]</scope>
    <source>
        <strain evidence="2 3">B035</strain>
    </source>
</reference>
<gene>
    <name evidence="2" type="ORF">EJ065_1044</name>
</gene>
<dbReference type="Proteomes" id="UP000288758">
    <property type="component" value="Chromosome"/>
</dbReference>
<dbReference type="AlphaFoldDB" id="A0A410RL81"/>
<keyword evidence="1" id="KW-0472">Membrane</keyword>
<name>A0A410RL81_CORCK</name>
<feature type="transmembrane region" description="Helical" evidence="1">
    <location>
        <begin position="220"/>
        <end position="237"/>
    </location>
</feature>
<organism evidence="2 3">
    <name type="scientific">Corallococcus coralloides</name>
    <name type="common">Myxococcus coralloides</name>
    <dbReference type="NCBI Taxonomy" id="184914"/>
    <lineage>
        <taxon>Bacteria</taxon>
        <taxon>Pseudomonadati</taxon>
        <taxon>Myxococcota</taxon>
        <taxon>Myxococcia</taxon>
        <taxon>Myxococcales</taxon>
        <taxon>Cystobacterineae</taxon>
        <taxon>Myxococcaceae</taxon>
        <taxon>Corallococcus</taxon>
    </lineage>
</organism>
<feature type="transmembrane region" description="Helical" evidence="1">
    <location>
        <begin position="50"/>
        <end position="71"/>
    </location>
</feature>
<dbReference type="EMBL" id="CP034669">
    <property type="protein sequence ID" value="QAT82649.1"/>
    <property type="molecule type" value="Genomic_DNA"/>
</dbReference>
<feature type="transmembrane region" description="Helical" evidence="1">
    <location>
        <begin position="154"/>
        <end position="176"/>
    </location>
</feature>
<feature type="transmembrane region" description="Helical" evidence="1">
    <location>
        <begin position="114"/>
        <end position="134"/>
    </location>
</feature>
<feature type="transmembrane region" description="Helical" evidence="1">
    <location>
        <begin position="78"/>
        <end position="99"/>
    </location>
</feature>
<evidence type="ECO:0000313" key="3">
    <source>
        <dbReference type="Proteomes" id="UP000288758"/>
    </source>
</evidence>
<protein>
    <submittedName>
        <fullName evidence="2">Uncharacterized protein</fullName>
    </submittedName>
</protein>
<sequence>MNAPRSSSGRAFKRMAPWLGAVAVLQGVHLAAVATSLQDAPRLALVGDVAGWAVGLLAVAGTAAAALSFGAGDYLRRVWGLLTAGAALSLISTALRSYWMHAVPDVPFTESPLLPVRMGVVVLANVCTPFALVLLARTYKQSGLQPPPSSRASLLWAVAAVAALAVGGPALIAAVGHLGQGFAATCTAVIALASTLADMTTILLVAPILRVAYMLRGGRLAWVWWTMGMSGAVWLFYDAREWLAPLLPGSPAEAVELLRTLRTSGLAMMGLAGWLQRSALVSAQRQSSPGVVIPTA</sequence>